<dbReference type="GO" id="GO:0005829">
    <property type="term" value="C:cytosol"/>
    <property type="evidence" value="ECO:0007669"/>
    <property type="project" value="TreeGrafter"/>
</dbReference>
<dbReference type="EMBL" id="FUYG01000009">
    <property type="protein sequence ID" value="SKB00792.1"/>
    <property type="molecule type" value="Genomic_DNA"/>
</dbReference>
<evidence type="ECO:0000256" key="4">
    <source>
        <dbReference type="ARBA" id="ARBA00022679"/>
    </source>
</evidence>
<dbReference type="SUPFAM" id="SSF46955">
    <property type="entry name" value="Putative DNA-binding domain"/>
    <property type="match status" value="1"/>
</dbReference>
<keyword evidence="4" id="KW-0808">Transferase</keyword>
<dbReference type="GO" id="GO:0006099">
    <property type="term" value="P:tricarboxylic acid cycle"/>
    <property type="evidence" value="ECO:0007669"/>
    <property type="project" value="UniProtKB-UniPathway"/>
</dbReference>
<dbReference type="RefSeq" id="WP_078715142.1">
    <property type="nucleotide sequence ID" value="NZ_FUYG01000009.1"/>
</dbReference>
<organism evidence="5 6">
    <name type="scientific">Agreia bicolorata</name>
    <dbReference type="NCBI Taxonomy" id="110935"/>
    <lineage>
        <taxon>Bacteria</taxon>
        <taxon>Bacillati</taxon>
        <taxon>Actinomycetota</taxon>
        <taxon>Actinomycetes</taxon>
        <taxon>Micrococcales</taxon>
        <taxon>Microbacteriaceae</taxon>
        <taxon>Agreia</taxon>
    </lineage>
</organism>
<dbReference type="Gene3D" id="1.10.230.10">
    <property type="entry name" value="Cytochrome P450-Terp, domain 2"/>
    <property type="match status" value="1"/>
</dbReference>
<dbReference type="GO" id="GO:0036440">
    <property type="term" value="F:citrate synthase activity"/>
    <property type="evidence" value="ECO:0007669"/>
    <property type="project" value="UniProtKB-EC"/>
</dbReference>
<dbReference type="InterPro" id="IPR016143">
    <property type="entry name" value="Citrate_synth-like_sm_a-sub"/>
</dbReference>
<sequence length="415" mass="44370">METLPGLTAAQAAARLGVKRATLYAYVSRGLLSSVRSESGGSVFDALEVESLADTRSRGRSSGPADRSTMAGRPLMVVDSDLTLIENDDLYFRGRRATDLARSHSLEEAAELLWGGDGAHTSHDYGTDDELRRRLLQAGDVLGSRSRLIDRMTLSVTIVGSQDPLRDDLAPDIVLSTGRRILAAMIDCLPSLGTEPPPHSPLATRLWSKLSAEAPAPADLRILNAALVLSLDHDLATSTFAARVAASARANPYSSIGAALGAFDSVLHGGASILAVDLLSDVLLNHSPEAALRRQMSSTTGIPGFGHVLYSKRDPRAQYLFTLMDAEPTYRVGVDAARRVIGVVRSRTTRIANVDLALAALAVSRDLRPDSGQAIFAVGRTVGWIAHIVAEYAEPPLRLRPESRYTGRAAPQADH</sequence>
<comment type="pathway">
    <text evidence="1">Carbohydrate metabolism; tricarboxylic acid cycle.</text>
</comment>
<dbReference type="SUPFAM" id="SSF48256">
    <property type="entry name" value="Citrate synthase"/>
    <property type="match status" value="1"/>
</dbReference>
<dbReference type="GO" id="GO:0005975">
    <property type="term" value="P:carbohydrate metabolic process"/>
    <property type="evidence" value="ECO:0007669"/>
    <property type="project" value="TreeGrafter"/>
</dbReference>
<dbReference type="PANTHER" id="PTHR11739:SF4">
    <property type="entry name" value="CITRATE SYNTHASE, PEROXISOMAL"/>
    <property type="match status" value="1"/>
</dbReference>
<reference evidence="6" key="1">
    <citation type="submission" date="2017-02" db="EMBL/GenBank/DDBJ databases">
        <authorList>
            <person name="Varghese N."/>
            <person name="Submissions S."/>
        </authorList>
    </citation>
    <scope>NUCLEOTIDE SEQUENCE [LARGE SCALE GENOMIC DNA]</scope>
    <source>
        <strain evidence="6">VKM Ac-2052</strain>
    </source>
</reference>
<dbReference type="InterPro" id="IPR002020">
    <property type="entry name" value="Citrate_synthase"/>
</dbReference>
<dbReference type="PANTHER" id="PTHR11739">
    <property type="entry name" value="CITRATE SYNTHASE"/>
    <property type="match status" value="1"/>
</dbReference>
<dbReference type="Gene3D" id="1.10.580.10">
    <property type="entry name" value="Citrate Synthase, domain 1"/>
    <property type="match status" value="1"/>
</dbReference>
<evidence type="ECO:0000256" key="3">
    <source>
        <dbReference type="ARBA" id="ARBA00012972"/>
    </source>
</evidence>
<evidence type="ECO:0000256" key="2">
    <source>
        <dbReference type="ARBA" id="ARBA00010566"/>
    </source>
</evidence>
<evidence type="ECO:0000256" key="1">
    <source>
        <dbReference type="ARBA" id="ARBA00005163"/>
    </source>
</evidence>
<name>A0A1T4YG46_9MICO</name>
<dbReference type="UniPathway" id="UPA00223"/>
<dbReference type="PRINTS" id="PR00143">
    <property type="entry name" value="CITRTSNTHASE"/>
</dbReference>
<protein>
    <recommendedName>
        <fullName evidence="3">citrate synthase (unknown stereospecificity)</fullName>
        <ecNumber evidence="3">2.3.3.16</ecNumber>
    </recommendedName>
</protein>
<gene>
    <name evidence="5" type="ORF">SAMN06295879_3076</name>
</gene>
<dbReference type="InterPro" id="IPR036969">
    <property type="entry name" value="Citrate_synthase_sf"/>
</dbReference>
<accession>A0A1T4YG46</accession>
<dbReference type="AlphaFoldDB" id="A0A1T4YG46"/>
<evidence type="ECO:0000313" key="5">
    <source>
        <dbReference type="EMBL" id="SKB00792.1"/>
    </source>
</evidence>
<dbReference type="EC" id="2.3.3.16" evidence="3"/>
<dbReference type="InterPro" id="IPR016142">
    <property type="entry name" value="Citrate_synth-like_lrg_a-sub"/>
</dbReference>
<evidence type="ECO:0000313" key="6">
    <source>
        <dbReference type="Proteomes" id="UP000189735"/>
    </source>
</evidence>
<dbReference type="Pfam" id="PF00285">
    <property type="entry name" value="Citrate_synt"/>
    <property type="match status" value="1"/>
</dbReference>
<proteinExistence type="inferred from homology"/>
<dbReference type="Proteomes" id="UP000189735">
    <property type="component" value="Unassembled WGS sequence"/>
</dbReference>
<comment type="similarity">
    <text evidence="2">Belongs to the citrate synthase family.</text>
</comment>
<dbReference type="InterPro" id="IPR009061">
    <property type="entry name" value="DNA-bd_dom_put_sf"/>
</dbReference>